<gene>
    <name evidence="1" type="ORF">ACFLIM_16610</name>
</gene>
<comment type="caution">
    <text evidence="1">The sequence shown here is derived from an EMBL/GenBank/DDBJ whole genome shotgun (WGS) entry which is preliminary data.</text>
</comment>
<evidence type="ECO:0000313" key="2">
    <source>
        <dbReference type="Proteomes" id="UP001603978"/>
    </source>
</evidence>
<dbReference type="Proteomes" id="UP001603978">
    <property type="component" value="Unassembled WGS sequence"/>
</dbReference>
<dbReference type="Pfam" id="PF02575">
    <property type="entry name" value="YbaB_DNA_bd"/>
    <property type="match status" value="1"/>
</dbReference>
<reference evidence="1 2" key="1">
    <citation type="submission" date="2024-10" db="EMBL/GenBank/DDBJ databases">
        <authorList>
            <person name="Topkara A.R."/>
            <person name="Saygin H."/>
        </authorList>
    </citation>
    <scope>NUCLEOTIDE SEQUENCE [LARGE SCALE GENOMIC DNA]</scope>
    <source>
        <strain evidence="1 2">M3C6</strain>
    </source>
</reference>
<dbReference type="InterPro" id="IPR004401">
    <property type="entry name" value="YbaB/EbfC"/>
</dbReference>
<evidence type="ECO:0000313" key="1">
    <source>
        <dbReference type="EMBL" id="MFG1704809.1"/>
    </source>
</evidence>
<dbReference type="EMBL" id="JBICRM010000008">
    <property type="protein sequence ID" value="MFG1704809.1"/>
    <property type="molecule type" value="Genomic_DNA"/>
</dbReference>
<dbReference type="Gene3D" id="3.30.1310.10">
    <property type="entry name" value="Nucleoid-associated protein YbaB-like domain"/>
    <property type="match status" value="1"/>
</dbReference>
<protein>
    <submittedName>
        <fullName evidence="1">YbaB/EbfC family nucleoid-associated protein</fullName>
    </submittedName>
</protein>
<dbReference type="InterPro" id="IPR036894">
    <property type="entry name" value="YbaB-like_sf"/>
</dbReference>
<dbReference type="SUPFAM" id="SSF82607">
    <property type="entry name" value="YbaB-like"/>
    <property type="match status" value="1"/>
</dbReference>
<accession>A0ABW7ABT7</accession>
<name>A0ABW7ABT7_9ACTN</name>
<dbReference type="RefSeq" id="WP_393166186.1">
    <property type="nucleotide sequence ID" value="NZ_JBICRM010000008.1"/>
</dbReference>
<sequence length="134" mass="14661">MVVDPSGEVDLERTAREAEQTLRRLAGLQDELNTIRGTGTAADGQIIVYADNSGRIESIDLNPRVMRMSSQDLTDELVRAVNAAQDDSARQARELIAGAGVDISADEVAFEAMERRILDAHAVFAREMEGYSRP</sequence>
<proteinExistence type="predicted"/>
<keyword evidence="2" id="KW-1185">Reference proteome</keyword>
<organism evidence="1 2">
    <name type="scientific">Nonomuraea marmarensis</name>
    <dbReference type="NCBI Taxonomy" id="3351344"/>
    <lineage>
        <taxon>Bacteria</taxon>
        <taxon>Bacillati</taxon>
        <taxon>Actinomycetota</taxon>
        <taxon>Actinomycetes</taxon>
        <taxon>Streptosporangiales</taxon>
        <taxon>Streptosporangiaceae</taxon>
        <taxon>Nonomuraea</taxon>
    </lineage>
</organism>